<dbReference type="RefSeq" id="WP_110779419.1">
    <property type="nucleotide sequence ID" value="NZ_QJTI01000001.1"/>
</dbReference>
<dbReference type="OrthoDB" id="7375646at2"/>
<keyword evidence="3" id="KW-1185">Reference proteome</keyword>
<proteinExistence type="predicted"/>
<gene>
    <name evidence="2" type="ORF">BJ122_101334</name>
</gene>
<feature type="region of interest" description="Disordered" evidence="1">
    <location>
        <begin position="120"/>
        <end position="142"/>
    </location>
</feature>
<evidence type="ECO:0000313" key="3">
    <source>
        <dbReference type="Proteomes" id="UP000248148"/>
    </source>
</evidence>
<sequence length="142" mass="15389">MCDYSLSGVASRPAKVAETLVSTGFAQTSTRGFASVEDEAVAVCMMPGTEIAFAHDVRVQRTIFRSTVHQKLARFRKINEDQPNQHHDALEFADGTVVLVNDLLPGQQAVVLQLPADAVEHGQEPERTAAPSPVAEPEPVRI</sequence>
<protein>
    <submittedName>
        <fullName evidence="2">Uncharacterized protein</fullName>
    </submittedName>
</protein>
<evidence type="ECO:0000256" key="1">
    <source>
        <dbReference type="SAM" id="MobiDB-lite"/>
    </source>
</evidence>
<organism evidence="2 3">
    <name type="scientific">Rhodopseudomonas faecalis</name>
    <dbReference type="NCBI Taxonomy" id="99655"/>
    <lineage>
        <taxon>Bacteria</taxon>
        <taxon>Pseudomonadati</taxon>
        <taxon>Pseudomonadota</taxon>
        <taxon>Alphaproteobacteria</taxon>
        <taxon>Hyphomicrobiales</taxon>
        <taxon>Nitrobacteraceae</taxon>
        <taxon>Rhodopseudomonas</taxon>
    </lineage>
</organism>
<accession>A0A318U0Z4</accession>
<dbReference type="Proteomes" id="UP000248148">
    <property type="component" value="Unassembled WGS sequence"/>
</dbReference>
<comment type="caution">
    <text evidence="2">The sequence shown here is derived from an EMBL/GenBank/DDBJ whole genome shotgun (WGS) entry which is preliminary data.</text>
</comment>
<dbReference type="EMBL" id="QJTI01000001">
    <property type="protein sequence ID" value="PYF05589.1"/>
    <property type="molecule type" value="Genomic_DNA"/>
</dbReference>
<reference evidence="2 3" key="1">
    <citation type="submission" date="2018-06" db="EMBL/GenBank/DDBJ databases">
        <title>Genomic Encyclopedia of Archaeal and Bacterial Type Strains, Phase II (KMG-II): from individual species to whole genera.</title>
        <authorList>
            <person name="Goeker M."/>
        </authorList>
    </citation>
    <scope>NUCLEOTIDE SEQUENCE [LARGE SCALE GENOMIC DNA]</scope>
    <source>
        <strain evidence="2 3">JCM 11668</strain>
    </source>
</reference>
<evidence type="ECO:0000313" key="2">
    <source>
        <dbReference type="EMBL" id="PYF05589.1"/>
    </source>
</evidence>
<name>A0A318U0Z4_9BRAD</name>
<dbReference type="AlphaFoldDB" id="A0A318U0Z4"/>
<feature type="compositionally biased region" description="Low complexity" evidence="1">
    <location>
        <begin position="129"/>
        <end position="142"/>
    </location>
</feature>